<organism evidence="3 4">
    <name type="scientific">Kutzneria chonburiensis</name>
    <dbReference type="NCBI Taxonomy" id="1483604"/>
    <lineage>
        <taxon>Bacteria</taxon>
        <taxon>Bacillati</taxon>
        <taxon>Actinomycetota</taxon>
        <taxon>Actinomycetes</taxon>
        <taxon>Pseudonocardiales</taxon>
        <taxon>Pseudonocardiaceae</taxon>
        <taxon>Kutzneria</taxon>
    </lineage>
</organism>
<dbReference type="InterPro" id="IPR042178">
    <property type="entry name" value="Serpin_sf_1"/>
</dbReference>
<dbReference type="PROSITE" id="PS00284">
    <property type="entry name" value="SERPIN"/>
    <property type="match status" value="1"/>
</dbReference>
<dbReference type="CDD" id="cd19590">
    <property type="entry name" value="serpin_thermopin-like"/>
    <property type="match status" value="1"/>
</dbReference>
<dbReference type="PANTHER" id="PTHR11461:SF211">
    <property type="entry name" value="GH10112P-RELATED"/>
    <property type="match status" value="1"/>
</dbReference>
<evidence type="ECO:0000313" key="3">
    <source>
        <dbReference type="EMBL" id="MFC0547541.1"/>
    </source>
</evidence>
<gene>
    <name evidence="3" type="ORF">ACFFH7_38950</name>
</gene>
<sequence length="385" mass="40860">MDLAFTLALHRAVDPDPDNDLCWSPFSVLSALGLTAEAAEGASRDELVGSLLGDPVLAGGGTTGGVRGSAGDRAGELRAQAAQLAAAAELDDTGHGDPPVLAVSNTLWAVEDLPIRREFADELARWPNGSVKGAPFADAPEDARKLINTDVAETTRGLIPELIPPGSIKPMTVAALVNALYLKVAWQHPFTDGATAPRPFHAPTGTYEPPSMRQTQRLGYGHRDGWQVVVLPAAGGVDAVLLLPDGPLTEAEPALDAAKLADLLDTTSSQRVQLTMPRINVSTRASIKHPLLDLGVHLLFKPGQAGLTRLCPDPRLYVDDVLHESVLKFDEQGLEGAAATAVVMRTMSMAMPAEPVVVDVDRPFLVVVRHRQTGVPYFVARVVHP</sequence>
<feature type="domain" description="Serpin" evidence="2">
    <location>
        <begin position="5"/>
        <end position="385"/>
    </location>
</feature>
<dbReference type="InterPro" id="IPR000215">
    <property type="entry name" value="Serpin_fam"/>
</dbReference>
<reference evidence="3 4" key="1">
    <citation type="submission" date="2024-09" db="EMBL/GenBank/DDBJ databases">
        <authorList>
            <person name="Sun Q."/>
            <person name="Mori K."/>
        </authorList>
    </citation>
    <scope>NUCLEOTIDE SEQUENCE [LARGE SCALE GENOMIC DNA]</scope>
    <source>
        <strain evidence="3 4">TBRC 1432</strain>
    </source>
</reference>
<protein>
    <submittedName>
        <fullName evidence="3">Serpin family protein</fullName>
    </submittedName>
</protein>
<accession>A0ABV6N697</accession>
<dbReference type="Proteomes" id="UP001589810">
    <property type="component" value="Unassembled WGS sequence"/>
</dbReference>
<dbReference type="Gene3D" id="2.30.39.10">
    <property type="entry name" value="Alpha-1-antitrypsin, domain 1"/>
    <property type="match status" value="1"/>
</dbReference>
<dbReference type="SMART" id="SM00093">
    <property type="entry name" value="SERPIN"/>
    <property type="match status" value="1"/>
</dbReference>
<evidence type="ECO:0000259" key="2">
    <source>
        <dbReference type="SMART" id="SM00093"/>
    </source>
</evidence>
<comment type="caution">
    <text evidence="3">The sequence shown here is derived from an EMBL/GenBank/DDBJ whole genome shotgun (WGS) entry which is preliminary data.</text>
</comment>
<dbReference type="PANTHER" id="PTHR11461">
    <property type="entry name" value="SERINE PROTEASE INHIBITOR, SERPIN"/>
    <property type="match status" value="1"/>
</dbReference>
<dbReference type="InterPro" id="IPR036186">
    <property type="entry name" value="Serpin_sf"/>
</dbReference>
<dbReference type="Pfam" id="PF00079">
    <property type="entry name" value="Serpin"/>
    <property type="match status" value="1"/>
</dbReference>
<comment type="similarity">
    <text evidence="1">Belongs to the serpin family.</text>
</comment>
<evidence type="ECO:0000313" key="4">
    <source>
        <dbReference type="Proteomes" id="UP001589810"/>
    </source>
</evidence>
<dbReference type="InterPro" id="IPR023796">
    <property type="entry name" value="Serpin_dom"/>
</dbReference>
<keyword evidence="4" id="KW-1185">Reference proteome</keyword>
<dbReference type="InterPro" id="IPR023795">
    <property type="entry name" value="Serpin_CS"/>
</dbReference>
<dbReference type="SUPFAM" id="SSF56574">
    <property type="entry name" value="Serpins"/>
    <property type="match status" value="1"/>
</dbReference>
<dbReference type="EMBL" id="JBHLUD010000014">
    <property type="protein sequence ID" value="MFC0547541.1"/>
    <property type="molecule type" value="Genomic_DNA"/>
</dbReference>
<dbReference type="Gene3D" id="3.30.497.10">
    <property type="entry name" value="Antithrombin, subunit I, domain 2"/>
    <property type="match status" value="1"/>
</dbReference>
<evidence type="ECO:0000256" key="1">
    <source>
        <dbReference type="RuleBase" id="RU000411"/>
    </source>
</evidence>
<dbReference type="RefSeq" id="WP_273938603.1">
    <property type="nucleotide sequence ID" value="NZ_CP097263.1"/>
</dbReference>
<dbReference type="InterPro" id="IPR042185">
    <property type="entry name" value="Serpin_sf_2"/>
</dbReference>
<proteinExistence type="inferred from homology"/>
<name>A0ABV6N697_9PSEU</name>